<dbReference type="Proteomes" id="UP000037939">
    <property type="component" value="Unassembled WGS sequence"/>
</dbReference>
<protein>
    <recommendedName>
        <fullName evidence="3">Methionine biosynthesis protein MetW</fullName>
    </recommendedName>
</protein>
<reference evidence="1 2" key="1">
    <citation type="submission" date="2015-07" db="EMBL/GenBank/DDBJ databases">
        <title>Draft genome sequence of the Amantichitinum ursilacus IGB-41, a new chitin-degrading bacterium.</title>
        <authorList>
            <person name="Kirstahler P."/>
            <person name="Guenther M."/>
            <person name="Grumaz C."/>
            <person name="Rupp S."/>
            <person name="Zibek S."/>
            <person name="Sohn K."/>
        </authorList>
    </citation>
    <scope>NUCLEOTIDE SEQUENCE [LARGE SCALE GENOMIC DNA]</scope>
    <source>
        <strain evidence="1 2">IGB-41</strain>
    </source>
</reference>
<dbReference type="OrthoDB" id="9792690at2"/>
<dbReference type="InterPro" id="IPR010743">
    <property type="entry name" value="Methionine_synth_MetW"/>
</dbReference>
<dbReference type="Gene3D" id="3.40.50.150">
    <property type="entry name" value="Vaccinia Virus protein VP39"/>
    <property type="match status" value="1"/>
</dbReference>
<dbReference type="CDD" id="cd02440">
    <property type="entry name" value="AdoMet_MTases"/>
    <property type="match status" value="1"/>
</dbReference>
<dbReference type="PATRIC" id="fig|857265.3.peg.2720"/>
<accession>A0A0N0GN07</accession>
<sequence>MSAVHSHSSHSQHKDLRADLRNVADWIPADSNVLDLGCADGALLHWLATNKRVRGYGVEIDVDGVTACVQHGVNVIQSDLESGLGTFEDGSFDFVVLSLTIQAMHNIENILNEMLRVGRTGIVTFPNFGFWENRWQLALGRMPVSETIPYEWYNTPNIHLCTVYDFGRLLNKLGMHATGQVVMHQNARIHVLPNLRGSLALMRFEKN</sequence>
<organism evidence="1 2">
    <name type="scientific">Amantichitinum ursilacus</name>
    <dbReference type="NCBI Taxonomy" id="857265"/>
    <lineage>
        <taxon>Bacteria</taxon>
        <taxon>Pseudomonadati</taxon>
        <taxon>Pseudomonadota</taxon>
        <taxon>Betaproteobacteria</taxon>
        <taxon>Neisseriales</taxon>
        <taxon>Chitinibacteraceae</taxon>
        <taxon>Amantichitinum</taxon>
    </lineage>
</organism>
<evidence type="ECO:0000313" key="1">
    <source>
        <dbReference type="EMBL" id="KPC52020.1"/>
    </source>
</evidence>
<dbReference type="STRING" id="857265.WG78_13210"/>
<dbReference type="SUPFAM" id="SSF53335">
    <property type="entry name" value="S-adenosyl-L-methionine-dependent methyltransferases"/>
    <property type="match status" value="1"/>
</dbReference>
<dbReference type="EMBL" id="LAQT01000010">
    <property type="protein sequence ID" value="KPC52020.1"/>
    <property type="molecule type" value="Genomic_DNA"/>
</dbReference>
<dbReference type="AlphaFoldDB" id="A0A0N0GN07"/>
<evidence type="ECO:0008006" key="3">
    <source>
        <dbReference type="Google" id="ProtNLM"/>
    </source>
</evidence>
<dbReference type="NCBIfam" id="TIGR02081">
    <property type="entry name" value="metW"/>
    <property type="match status" value="1"/>
</dbReference>
<gene>
    <name evidence="1" type="ORF">WG78_13210</name>
</gene>
<proteinExistence type="predicted"/>
<comment type="caution">
    <text evidence="1">The sequence shown here is derived from an EMBL/GenBank/DDBJ whole genome shotgun (WGS) entry which is preliminary data.</text>
</comment>
<name>A0A0N0GN07_9NEIS</name>
<evidence type="ECO:0000313" key="2">
    <source>
        <dbReference type="Proteomes" id="UP000037939"/>
    </source>
</evidence>
<dbReference type="InterPro" id="IPR029063">
    <property type="entry name" value="SAM-dependent_MTases_sf"/>
</dbReference>
<dbReference type="Pfam" id="PF07021">
    <property type="entry name" value="MetW"/>
    <property type="match status" value="1"/>
</dbReference>
<keyword evidence="2" id="KW-1185">Reference proteome</keyword>
<dbReference type="RefSeq" id="WP_053938294.1">
    <property type="nucleotide sequence ID" value="NZ_LAQT01000010.1"/>
</dbReference>